<proteinExistence type="predicted"/>
<dbReference type="Gene3D" id="3.60.110.10">
    <property type="entry name" value="Carbon-nitrogen hydrolase"/>
    <property type="match status" value="1"/>
</dbReference>
<sequence>MDELRLSLLQTTLHWHDWQANRAHLQGQMQPLYGQTDVIVLPEMFSSGFTMEVASQAQSLDGEVMQWLREQAEASAAVVCGSVVMATSEGYVNRFIWMPPSGAFSYYDKRHLFRMGNEHQHYQAGQRRVVIEHQGWRIMPLICYDLRFPVWSRNRNDYDLLLVTANWPERRRAHWLALGQARAIENQAYVGLCNRIGEDGNGWQFSGDSCIFAPQGQSLAGLPPHQAGVVQASLSLAELQGYRQEFPAWQDADDFSLQL</sequence>
<dbReference type="InterPro" id="IPR036526">
    <property type="entry name" value="C-N_Hydrolase_sf"/>
</dbReference>
<evidence type="ECO:0000313" key="2">
    <source>
        <dbReference type="EMBL" id="MFB9887180.1"/>
    </source>
</evidence>
<dbReference type="RefSeq" id="WP_027314224.1">
    <property type="nucleotide sequence ID" value="NZ_JAUESS010000004.1"/>
</dbReference>
<keyword evidence="3" id="KW-1185">Reference proteome</keyword>
<organism evidence="2 3">
    <name type="scientific">Balneatrix alpica</name>
    <dbReference type="NCBI Taxonomy" id="75684"/>
    <lineage>
        <taxon>Bacteria</taxon>
        <taxon>Pseudomonadati</taxon>
        <taxon>Pseudomonadota</taxon>
        <taxon>Gammaproteobacteria</taxon>
        <taxon>Oceanospirillales</taxon>
        <taxon>Balneatrichaceae</taxon>
        <taxon>Balneatrix</taxon>
    </lineage>
</organism>
<dbReference type="Proteomes" id="UP001589628">
    <property type="component" value="Unassembled WGS sequence"/>
</dbReference>
<evidence type="ECO:0000259" key="1">
    <source>
        <dbReference type="PROSITE" id="PS50263"/>
    </source>
</evidence>
<accession>A0ABV5ZD15</accession>
<dbReference type="PANTHER" id="PTHR47799:SF1">
    <property type="entry name" value="OMEGA-AMIDASE YAFV"/>
    <property type="match status" value="1"/>
</dbReference>
<dbReference type="NCBIfam" id="NF007757">
    <property type="entry name" value="PRK10438.1"/>
    <property type="match status" value="1"/>
</dbReference>
<dbReference type="EMBL" id="JBHLZN010000004">
    <property type="protein sequence ID" value="MFB9887180.1"/>
    <property type="molecule type" value="Genomic_DNA"/>
</dbReference>
<feature type="domain" description="CN hydrolase" evidence="1">
    <location>
        <begin position="4"/>
        <end position="236"/>
    </location>
</feature>
<dbReference type="InterPro" id="IPR003010">
    <property type="entry name" value="C-N_Hydrolase"/>
</dbReference>
<name>A0ABV5ZD15_9GAMM</name>
<dbReference type="PROSITE" id="PS50263">
    <property type="entry name" value="CN_HYDROLASE"/>
    <property type="match status" value="1"/>
</dbReference>
<comment type="caution">
    <text evidence="2">The sequence shown here is derived from an EMBL/GenBank/DDBJ whole genome shotgun (WGS) entry which is preliminary data.</text>
</comment>
<protein>
    <submittedName>
        <fullName evidence="2">Amidohydrolase</fullName>
    </submittedName>
</protein>
<reference evidence="2 3" key="1">
    <citation type="submission" date="2024-09" db="EMBL/GenBank/DDBJ databases">
        <authorList>
            <person name="Sun Q."/>
            <person name="Mori K."/>
        </authorList>
    </citation>
    <scope>NUCLEOTIDE SEQUENCE [LARGE SCALE GENOMIC DNA]</scope>
    <source>
        <strain evidence="2 3">ATCC 51285</strain>
    </source>
</reference>
<dbReference type="Pfam" id="PF00795">
    <property type="entry name" value="CN_hydrolase"/>
    <property type="match status" value="1"/>
</dbReference>
<dbReference type="PANTHER" id="PTHR47799">
    <property type="entry name" value="OMEGA-AMIDASE YAFV"/>
    <property type="match status" value="1"/>
</dbReference>
<dbReference type="InterPro" id="IPR052737">
    <property type="entry name" value="Omega-amidase_YafV"/>
</dbReference>
<evidence type="ECO:0000313" key="3">
    <source>
        <dbReference type="Proteomes" id="UP001589628"/>
    </source>
</evidence>
<gene>
    <name evidence="2" type="ORF">ACFFLH_12240</name>
</gene>
<dbReference type="SUPFAM" id="SSF56317">
    <property type="entry name" value="Carbon-nitrogen hydrolase"/>
    <property type="match status" value="1"/>
</dbReference>